<dbReference type="EMBL" id="JAEAOA010000750">
    <property type="protein sequence ID" value="KAK3582086.1"/>
    <property type="molecule type" value="Genomic_DNA"/>
</dbReference>
<name>A0AAE0RYS6_9BIVA</name>
<proteinExistence type="predicted"/>
<comment type="caution">
    <text evidence="1">The sequence shown here is derived from an EMBL/GenBank/DDBJ whole genome shotgun (WGS) entry which is preliminary data.</text>
</comment>
<keyword evidence="2" id="KW-1185">Reference proteome</keyword>
<dbReference type="Proteomes" id="UP001195483">
    <property type="component" value="Unassembled WGS sequence"/>
</dbReference>
<sequence length="177" mass="20412">MAVCRKRRKEKATIQVEASNQKTTEAVVLRTTESHQTYYKHEKETLNQLEENNQGRISSEYDTLNENNAPVSSGTGNLYDRANFNVGNSTYDVTFSTNNPRQAVQANSYDHVRLKKTNDGKCNHVDLQDERNSAHEIDTYDQTNSLAFDKIYYDTIQETFKLHQQSEENVILFHKGK</sequence>
<evidence type="ECO:0000313" key="2">
    <source>
        <dbReference type="Proteomes" id="UP001195483"/>
    </source>
</evidence>
<accession>A0AAE0RYS6</accession>
<reference evidence="1" key="3">
    <citation type="submission" date="2023-05" db="EMBL/GenBank/DDBJ databases">
        <authorList>
            <person name="Smith C.H."/>
        </authorList>
    </citation>
    <scope>NUCLEOTIDE SEQUENCE</scope>
    <source>
        <strain evidence="1">CHS0354</strain>
        <tissue evidence="1">Mantle</tissue>
    </source>
</reference>
<protein>
    <submittedName>
        <fullName evidence="1">Uncharacterized protein</fullName>
    </submittedName>
</protein>
<reference evidence="1" key="2">
    <citation type="journal article" date="2021" name="Genome Biol. Evol.">
        <title>Developing a high-quality reference genome for a parasitic bivalve with doubly uniparental inheritance (Bivalvia: Unionida).</title>
        <authorList>
            <person name="Smith C.H."/>
        </authorList>
    </citation>
    <scope>NUCLEOTIDE SEQUENCE</scope>
    <source>
        <strain evidence="1">CHS0354</strain>
        <tissue evidence="1">Mantle</tissue>
    </source>
</reference>
<reference evidence="1" key="1">
    <citation type="journal article" date="2021" name="Genome Biol. Evol.">
        <title>A High-Quality Reference Genome for a Parasitic Bivalve with Doubly Uniparental Inheritance (Bivalvia: Unionida).</title>
        <authorList>
            <person name="Smith C.H."/>
        </authorList>
    </citation>
    <scope>NUCLEOTIDE SEQUENCE</scope>
    <source>
        <strain evidence="1">CHS0354</strain>
    </source>
</reference>
<gene>
    <name evidence="1" type="ORF">CHS0354_012392</name>
</gene>
<organism evidence="1 2">
    <name type="scientific">Potamilus streckersoni</name>
    <dbReference type="NCBI Taxonomy" id="2493646"/>
    <lineage>
        <taxon>Eukaryota</taxon>
        <taxon>Metazoa</taxon>
        <taxon>Spiralia</taxon>
        <taxon>Lophotrochozoa</taxon>
        <taxon>Mollusca</taxon>
        <taxon>Bivalvia</taxon>
        <taxon>Autobranchia</taxon>
        <taxon>Heteroconchia</taxon>
        <taxon>Palaeoheterodonta</taxon>
        <taxon>Unionida</taxon>
        <taxon>Unionoidea</taxon>
        <taxon>Unionidae</taxon>
        <taxon>Ambleminae</taxon>
        <taxon>Lampsilini</taxon>
        <taxon>Potamilus</taxon>
    </lineage>
</organism>
<evidence type="ECO:0000313" key="1">
    <source>
        <dbReference type="EMBL" id="KAK3582086.1"/>
    </source>
</evidence>
<dbReference type="AlphaFoldDB" id="A0AAE0RYS6"/>